<protein>
    <submittedName>
        <fullName evidence="9">L,D-transpeptidase-like protein</fullName>
    </submittedName>
</protein>
<proteinExistence type="inferred from homology"/>
<dbReference type="InterPro" id="IPR038063">
    <property type="entry name" value="Transpep_catalytic_dom"/>
</dbReference>
<evidence type="ECO:0000256" key="1">
    <source>
        <dbReference type="ARBA" id="ARBA00004752"/>
    </source>
</evidence>
<feature type="active site" description="Nucleophile" evidence="7">
    <location>
        <position position="153"/>
    </location>
</feature>
<evidence type="ECO:0000313" key="10">
    <source>
        <dbReference type="Proteomes" id="UP000245678"/>
    </source>
</evidence>
<dbReference type="GO" id="GO:0071555">
    <property type="term" value="P:cell wall organization"/>
    <property type="evidence" value="ECO:0007669"/>
    <property type="project" value="UniProtKB-UniRule"/>
</dbReference>
<feature type="active site" description="Proton donor/acceptor" evidence="7">
    <location>
        <position position="145"/>
    </location>
</feature>
<keyword evidence="3" id="KW-0808">Transferase</keyword>
<dbReference type="RefSeq" id="WP_109606562.1">
    <property type="nucleotide sequence ID" value="NZ_QGHA01000001.1"/>
</dbReference>
<dbReference type="Proteomes" id="UP000245678">
    <property type="component" value="Unassembled WGS sequence"/>
</dbReference>
<dbReference type="UniPathway" id="UPA00219"/>
<dbReference type="Pfam" id="PF03734">
    <property type="entry name" value="YkuD"/>
    <property type="match status" value="1"/>
</dbReference>
<evidence type="ECO:0000259" key="8">
    <source>
        <dbReference type="PROSITE" id="PS52029"/>
    </source>
</evidence>
<dbReference type="PROSITE" id="PS52029">
    <property type="entry name" value="LD_TPASE"/>
    <property type="match status" value="1"/>
</dbReference>
<gene>
    <name evidence="9" type="ORF">LX99_00791</name>
</gene>
<dbReference type="PANTHER" id="PTHR36699:SF1">
    <property type="entry name" value="L,D-TRANSPEPTIDASE YAFK-RELATED"/>
    <property type="match status" value="1"/>
</dbReference>
<sequence length="235" mass="26904">MPKLITLLLSLLLIAPPKTEIPDSKRASDVREKVWPKLQQELKNKGLAINGAPVYIRIIKDLSILELWVKQGNRYKLFKTYEVCSYSGGLGTKTRDGDGKSPEGFYTIEPKQLNPVSNYYLAINVGYPNKVEQLKGYTGSAIMVHGHCESIGCYAMTDARIEEIYTLVYQAFAGGQQRIRVDIFPFRMEDARLKTYIAYYPNQVPFWRTLKPGYDLFEKNRIPADYHVKGKDYAF</sequence>
<dbReference type="PANTHER" id="PTHR36699">
    <property type="entry name" value="LD-TRANSPEPTIDASE"/>
    <property type="match status" value="1"/>
</dbReference>
<evidence type="ECO:0000256" key="6">
    <source>
        <dbReference type="ARBA" id="ARBA00023316"/>
    </source>
</evidence>
<dbReference type="GO" id="GO:0009252">
    <property type="term" value="P:peptidoglycan biosynthetic process"/>
    <property type="evidence" value="ECO:0007669"/>
    <property type="project" value="UniProtKB-UniPathway"/>
</dbReference>
<dbReference type="CDD" id="cd16913">
    <property type="entry name" value="YkuD_like"/>
    <property type="match status" value="1"/>
</dbReference>
<dbReference type="GO" id="GO:0016740">
    <property type="term" value="F:transferase activity"/>
    <property type="evidence" value="ECO:0007669"/>
    <property type="project" value="UniProtKB-KW"/>
</dbReference>
<dbReference type="SUPFAM" id="SSF141523">
    <property type="entry name" value="L,D-transpeptidase catalytic domain-like"/>
    <property type="match status" value="1"/>
</dbReference>
<evidence type="ECO:0000256" key="2">
    <source>
        <dbReference type="ARBA" id="ARBA00005992"/>
    </source>
</evidence>
<reference evidence="9 10" key="1">
    <citation type="submission" date="2018-05" db="EMBL/GenBank/DDBJ databases">
        <title>Genomic Encyclopedia of Archaeal and Bacterial Type Strains, Phase II (KMG-II): from individual species to whole genera.</title>
        <authorList>
            <person name="Goeker M."/>
        </authorList>
    </citation>
    <scope>NUCLEOTIDE SEQUENCE [LARGE SCALE GENOMIC DNA]</scope>
    <source>
        <strain evidence="9 10">DSM 19975</strain>
    </source>
</reference>
<feature type="domain" description="L,D-TPase catalytic" evidence="8">
    <location>
        <begin position="54"/>
        <end position="184"/>
    </location>
</feature>
<organism evidence="9 10">
    <name type="scientific">Mucilaginibacter oryzae</name>
    <dbReference type="NCBI Taxonomy" id="468058"/>
    <lineage>
        <taxon>Bacteria</taxon>
        <taxon>Pseudomonadati</taxon>
        <taxon>Bacteroidota</taxon>
        <taxon>Sphingobacteriia</taxon>
        <taxon>Sphingobacteriales</taxon>
        <taxon>Sphingobacteriaceae</taxon>
        <taxon>Mucilaginibacter</taxon>
    </lineage>
</organism>
<keyword evidence="6 7" id="KW-0961">Cell wall biogenesis/degradation</keyword>
<evidence type="ECO:0000256" key="3">
    <source>
        <dbReference type="ARBA" id="ARBA00022679"/>
    </source>
</evidence>
<evidence type="ECO:0000256" key="5">
    <source>
        <dbReference type="ARBA" id="ARBA00022984"/>
    </source>
</evidence>
<dbReference type="GO" id="GO:0004180">
    <property type="term" value="F:carboxypeptidase activity"/>
    <property type="evidence" value="ECO:0007669"/>
    <property type="project" value="UniProtKB-ARBA"/>
</dbReference>
<evidence type="ECO:0000256" key="7">
    <source>
        <dbReference type="PROSITE-ProRule" id="PRU01373"/>
    </source>
</evidence>
<comment type="similarity">
    <text evidence="2">Belongs to the YkuD family.</text>
</comment>
<keyword evidence="5 7" id="KW-0573">Peptidoglycan synthesis</keyword>
<dbReference type="AlphaFoldDB" id="A0A316HIH9"/>
<keyword evidence="4 7" id="KW-0133">Cell shape</keyword>
<comment type="caution">
    <text evidence="9">The sequence shown here is derived from an EMBL/GenBank/DDBJ whole genome shotgun (WGS) entry which is preliminary data.</text>
</comment>
<keyword evidence="10" id="KW-1185">Reference proteome</keyword>
<comment type="pathway">
    <text evidence="1 7">Cell wall biogenesis; peptidoglycan biosynthesis.</text>
</comment>
<evidence type="ECO:0000256" key="4">
    <source>
        <dbReference type="ARBA" id="ARBA00022960"/>
    </source>
</evidence>
<dbReference type="InterPro" id="IPR005490">
    <property type="entry name" value="LD_TPept_cat_dom"/>
</dbReference>
<dbReference type="EMBL" id="QGHA01000001">
    <property type="protein sequence ID" value="PWK80326.1"/>
    <property type="molecule type" value="Genomic_DNA"/>
</dbReference>
<evidence type="ECO:0000313" key="9">
    <source>
        <dbReference type="EMBL" id="PWK80326.1"/>
    </source>
</evidence>
<name>A0A316HIH9_9SPHI</name>
<accession>A0A316HIH9</accession>
<dbReference type="GO" id="GO:0008360">
    <property type="term" value="P:regulation of cell shape"/>
    <property type="evidence" value="ECO:0007669"/>
    <property type="project" value="UniProtKB-UniRule"/>
</dbReference>